<reference evidence="2" key="1">
    <citation type="journal article" date="2013" name="New Phytol.">
        <title>Plant Defensin type 1 (PDF1): protein promiscuity and expression variation within the Arabidopsis genus shed light on zinc tolerance acquisition in Arabidopsis halleri.</title>
        <authorList>
            <person name="Shahzad Z."/>
            <person name="Ranwez V."/>
            <person name="Fizames C."/>
            <person name="Marques L."/>
            <person name="Le Martret B."/>
            <person name="Alassimone J."/>
            <person name="Gode C."/>
            <person name="Lacombe E."/>
            <person name="Castillo T."/>
            <person name="Saumitou-Laprade P."/>
            <person name="Berthomieu P."/>
            <person name="Gosti F."/>
        </authorList>
    </citation>
    <scope>NUCLEOTIDE SEQUENCE</scope>
    <source>
        <tissue evidence="2">Leaves</tissue>
    </source>
</reference>
<dbReference type="AlphaFoldDB" id="I0J3A8"/>
<evidence type="ECO:0000256" key="1">
    <source>
        <dbReference type="SAM" id="MobiDB-lite"/>
    </source>
</evidence>
<protein>
    <submittedName>
        <fullName evidence="2">Uncharacterized protein</fullName>
    </submittedName>
</protein>
<proteinExistence type="predicted"/>
<feature type="region of interest" description="Disordered" evidence="1">
    <location>
        <begin position="288"/>
        <end position="320"/>
    </location>
</feature>
<name>I0J3A8_ARAHH</name>
<evidence type="ECO:0000313" key="2">
    <source>
        <dbReference type="EMBL" id="CCD74468.1"/>
    </source>
</evidence>
<feature type="region of interest" description="Disordered" evidence="1">
    <location>
        <begin position="340"/>
        <end position="375"/>
    </location>
</feature>
<sequence>MSGGDAVESSLAETLKAMQQTMSEMSQKFSNVEKAVDTLQTSQVSLSQNVSTIQSRVRSLSAGNPVGIRRRMFNSPSSVAQNETSEQTTPGATITVVQPLEGETQLEDEDELTDQYEQENLDQFETMRKPAITVPTKKFEPRENKGPRKFGSQHFNSTVGKQFQGKGRSNTWVRDESLYCDIHKVTGHLTKDCSVLKRHLAELWASGDLSKFDIKDFVKEYHEAKDNSKDQNSKRPRLSNEEEPRSSKGKINVILGGSKLCRDSISSIKKHRRNVLLKASLSEEVDFQAAPDRGEPEVELPPIKRRKSKGSNTSNKEPVILAEDVIPKTVLETEPLIEEDILEPNEHPEPEPRVFHKVDQIPAKALHHDRRAPKE</sequence>
<feature type="compositionally biased region" description="Basic and acidic residues" evidence="1">
    <location>
        <begin position="223"/>
        <end position="246"/>
    </location>
</feature>
<feature type="region of interest" description="Disordered" evidence="1">
    <location>
        <begin position="138"/>
        <end position="166"/>
    </location>
</feature>
<accession>I0J3A8</accession>
<organism evidence="2">
    <name type="scientific">Arabidopsis halleri subsp. halleri</name>
    <name type="common">Arabis halleri</name>
    <dbReference type="NCBI Taxonomy" id="81971"/>
    <lineage>
        <taxon>Eukaryota</taxon>
        <taxon>Viridiplantae</taxon>
        <taxon>Streptophyta</taxon>
        <taxon>Embryophyta</taxon>
        <taxon>Tracheophyta</taxon>
        <taxon>Spermatophyta</taxon>
        <taxon>Magnoliopsida</taxon>
        <taxon>eudicotyledons</taxon>
        <taxon>Gunneridae</taxon>
        <taxon>Pentapetalae</taxon>
        <taxon>rosids</taxon>
        <taxon>malvids</taxon>
        <taxon>Brassicales</taxon>
        <taxon>Brassicaceae</taxon>
        <taxon>Camelineae</taxon>
        <taxon>Arabidopsis</taxon>
    </lineage>
</organism>
<feature type="compositionally biased region" description="Basic residues" evidence="1">
    <location>
        <begin position="365"/>
        <end position="375"/>
    </location>
</feature>
<dbReference type="EMBL" id="HE601748">
    <property type="protein sequence ID" value="CCD74468.1"/>
    <property type="molecule type" value="Genomic_DNA"/>
</dbReference>
<feature type="region of interest" description="Disordered" evidence="1">
    <location>
        <begin position="223"/>
        <end position="249"/>
    </location>
</feature>
<feature type="compositionally biased region" description="Polar residues" evidence="1">
    <location>
        <begin position="153"/>
        <end position="166"/>
    </location>
</feature>
<feature type="compositionally biased region" description="Basic and acidic residues" evidence="1">
    <location>
        <begin position="344"/>
        <end position="359"/>
    </location>
</feature>